<feature type="transmembrane region" description="Helical" evidence="2">
    <location>
        <begin position="80"/>
        <end position="97"/>
    </location>
</feature>
<gene>
    <name evidence="3" type="ORF">FKW44_012141</name>
</gene>
<feature type="non-terminal residue" evidence="3">
    <location>
        <position position="98"/>
    </location>
</feature>
<keyword evidence="2" id="KW-0472">Membrane</keyword>
<protein>
    <submittedName>
        <fullName evidence="3">LOC100373930</fullName>
    </submittedName>
</protein>
<organism evidence="3 4">
    <name type="scientific">Caligus rogercresseyi</name>
    <name type="common">Sea louse</name>
    <dbReference type="NCBI Taxonomy" id="217165"/>
    <lineage>
        <taxon>Eukaryota</taxon>
        <taxon>Metazoa</taxon>
        <taxon>Ecdysozoa</taxon>
        <taxon>Arthropoda</taxon>
        <taxon>Crustacea</taxon>
        <taxon>Multicrustacea</taxon>
        <taxon>Hexanauplia</taxon>
        <taxon>Copepoda</taxon>
        <taxon>Siphonostomatoida</taxon>
        <taxon>Caligidae</taxon>
        <taxon>Caligus</taxon>
    </lineage>
</organism>
<dbReference type="Proteomes" id="UP000595437">
    <property type="component" value="Chromosome 8"/>
</dbReference>
<dbReference type="EMBL" id="CP045897">
    <property type="protein sequence ID" value="QQP50959.1"/>
    <property type="molecule type" value="Genomic_DNA"/>
</dbReference>
<evidence type="ECO:0000313" key="4">
    <source>
        <dbReference type="Proteomes" id="UP000595437"/>
    </source>
</evidence>
<evidence type="ECO:0000256" key="2">
    <source>
        <dbReference type="SAM" id="Phobius"/>
    </source>
</evidence>
<dbReference type="OrthoDB" id="6157510at2759"/>
<keyword evidence="4" id="KW-1185">Reference proteome</keyword>
<evidence type="ECO:0000256" key="1">
    <source>
        <dbReference type="SAM" id="MobiDB-lite"/>
    </source>
</evidence>
<proteinExistence type="predicted"/>
<name>A0A7T8HIY2_CALRO</name>
<feature type="region of interest" description="Disordered" evidence="1">
    <location>
        <begin position="1"/>
        <end position="29"/>
    </location>
</feature>
<feature type="non-terminal residue" evidence="3">
    <location>
        <position position="1"/>
    </location>
</feature>
<reference evidence="4" key="1">
    <citation type="submission" date="2021-01" db="EMBL/GenBank/DDBJ databases">
        <title>Caligus Genome Assembly.</title>
        <authorList>
            <person name="Gallardo-Escarate C."/>
        </authorList>
    </citation>
    <scope>NUCLEOTIDE SEQUENCE [LARGE SCALE GENOMIC DNA]</scope>
</reference>
<dbReference type="AlphaFoldDB" id="A0A7T8HIY2"/>
<accession>A0A7T8HIY2</accession>
<feature type="compositionally biased region" description="Pro residues" evidence="1">
    <location>
        <begin position="1"/>
        <end position="15"/>
    </location>
</feature>
<keyword evidence="2" id="KW-0812">Transmembrane</keyword>
<evidence type="ECO:0000313" key="3">
    <source>
        <dbReference type="EMBL" id="QQP50959.1"/>
    </source>
</evidence>
<feature type="transmembrane region" description="Helical" evidence="2">
    <location>
        <begin position="40"/>
        <end position="59"/>
    </location>
</feature>
<sequence length="98" mass="10803">PPDPPVPRDPTPLPGHPRRGTPALTPGGEDFCPAQPNLPLWHAVAGSSGLLIPILYLLFDEINPRISRRFPALSELFDNAVVFILPLYLIFEVAWLIT</sequence>
<keyword evidence="2" id="KW-1133">Transmembrane helix</keyword>